<dbReference type="PROSITE" id="PS50949">
    <property type="entry name" value="HTH_GNTR"/>
    <property type="match status" value="1"/>
</dbReference>
<evidence type="ECO:0000256" key="2">
    <source>
        <dbReference type="ARBA" id="ARBA00023125"/>
    </source>
</evidence>
<dbReference type="CDD" id="cd07377">
    <property type="entry name" value="WHTH_GntR"/>
    <property type="match status" value="1"/>
</dbReference>
<reference evidence="5 6" key="1">
    <citation type="submission" date="2024-04" db="EMBL/GenBank/DDBJ databases">
        <title>Novel species of the genus Ideonella isolated from streams.</title>
        <authorList>
            <person name="Lu H."/>
        </authorList>
    </citation>
    <scope>NUCLEOTIDE SEQUENCE [LARGE SCALE GENOMIC DNA]</scope>
    <source>
        <strain evidence="5 6">BYS139W</strain>
    </source>
</reference>
<dbReference type="PANTHER" id="PTHR43537">
    <property type="entry name" value="TRANSCRIPTIONAL REGULATOR, GNTR FAMILY"/>
    <property type="match status" value="1"/>
</dbReference>
<dbReference type="PANTHER" id="PTHR43537:SF53">
    <property type="entry name" value="HTH-TYPE TRANSCRIPTIONAL REPRESSOR NANR"/>
    <property type="match status" value="1"/>
</dbReference>
<protein>
    <submittedName>
        <fullName evidence="5">Transcriptional regulator NanR</fullName>
    </submittedName>
</protein>
<feature type="domain" description="HTH gntR-type" evidence="4">
    <location>
        <begin position="10"/>
        <end position="79"/>
    </location>
</feature>
<dbReference type="Gene3D" id="1.20.120.530">
    <property type="entry name" value="GntR ligand-binding domain-like"/>
    <property type="match status" value="1"/>
</dbReference>
<dbReference type="Pfam" id="PF00392">
    <property type="entry name" value="GntR"/>
    <property type="match status" value="1"/>
</dbReference>
<dbReference type="InterPro" id="IPR036390">
    <property type="entry name" value="WH_DNA-bd_sf"/>
</dbReference>
<dbReference type="PRINTS" id="PR00035">
    <property type="entry name" value="HTHGNTR"/>
</dbReference>
<dbReference type="SMART" id="SM00345">
    <property type="entry name" value="HTH_GNTR"/>
    <property type="match status" value="1"/>
</dbReference>
<dbReference type="InterPro" id="IPR011711">
    <property type="entry name" value="GntR_C"/>
</dbReference>
<accession>A0ABU9BAY5</accession>
<proteinExistence type="predicted"/>
<dbReference type="Pfam" id="PF07729">
    <property type="entry name" value="FCD"/>
    <property type="match status" value="1"/>
</dbReference>
<keyword evidence="6" id="KW-1185">Reference proteome</keyword>
<keyword evidence="1" id="KW-0805">Transcription regulation</keyword>
<dbReference type="EMBL" id="JBBUTF010000011">
    <property type="protein sequence ID" value="MEK8026931.1"/>
    <property type="molecule type" value="Genomic_DNA"/>
</dbReference>
<organism evidence="5 6">
    <name type="scientific">Pseudaquabacterium rugosum</name>
    <dbReference type="NCBI Taxonomy" id="2984194"/>
    <lineage>
        <taxon>Bacteria</taxon>
        <taxon>Pseudomonadati</taxon>
        <taxon>Pseudomonadota</taxon>
        <taxon>Betaproteobacteria</taxon>
        <taxon>Burkholderiales</taxon>
        <taxon>Sphaerotilaceae</taxon>
        <taxon>Pseudaquabacterium</taxon>
    </lineage>
</organism>
<name>A0ABU9BAY5_9BURK</name>
<dbReference type="InterPro" id="IPR000524">
    <property type="entry name" value="Tscrpt_reg_HTH_GntR"/>
</dbReference>
<dbReference type="SUPFAM" id="SSF46785">
    <property type="entry name" value="Winged helix' DNA-binding domain"/>
    <property type="match status" value="1"/>
</dbReference>
<dbReference type="Gene3D" id="1.10.10.10">
    <property type="entry name" value="Winged helix-like DNA-binding domain superfamily/Winged helix DNA-binding domain"/>
    <property type="match status" value="1"/>
</dbReference>
<comment type="caution">
    <text evidence="5">The sequence shown here is derived from an EMBL/GenBank/DDBJ whole genome shotgun (WGS) entry which is preliminary data.</text>
</comment>
<dbReference type="SUPFAM" id="SSF48008">
    <property type="entry name" value="GntR ligand-binding domain-like"/>
    <property type="match status" value="1"/>
</dbReference>
<keyword evidence="3" id="KW-0804">Transcription</keyword>
<evidence type="ECO:0000256" key="1">
    <source>
        <dbReference type="ARBA" id="ARBA00023015"/>
    </source>
</evidence>
<sequence>MSTGEPIQRRKLYHEVMDRLVERIRNGEIGPGQHLPSERELMEFYGVGRPAVREALQELARSGILEITHGERARVVVPTAQLLIGQIAGGTEHLLHVQPDMLEHLKDARIFLETGLARLAAERATLDDVSRLRLRLTEHRRALQQLDQFIDRDMAFHREIAAISGNPIMPAIVEALFGWARAYYQSIVRAPGAEDLTLAEHERIVDAIAGHDAAGAEQAMRDHLTRANALYRRAPQAPASAGAGDPEKPAK</sequence>
<dbReference type="NCBIfam" id="NF003011">
    <property type="entry name" value="PRK03837.1"/>
    <property type="match status" value="1"/>
</dbReference>
<evidence type="ECO:0000256" key="3">
    <source>
        <dbReference type="ARBA" id="ARBA00023163"/>
    </source>
</evidence>
<dbReference type="SMART" id="SM00895">
    <property type="entry name" value="FCD"/>
    <property type="match status" value="1"/>
</dbReference>
<keyword evidence="2" id="KW-0238">DNA-binding</keyword>
<evidence type="ECO:0000313" key="5">
    <source>
        <dbReference type="EMBL" id="MEK8026931.1"/>
    </source>
</evidence>
<dbReference type="InterPro" id="IPR036388">
    <property type="entry name" value="WH-like_DNA-bd_sf"/>
</dbReference>
<evidence type="ECO:0000259" key="4">
    <source>
        <dbReference type="PROSITE" id="PS50949"/>
    </source>
</evidence>
<dbReference type="RefSeq" id="WP_341374714.1">
    <property type="nucleotide sequence ID" value="NZ_JBBUTF010000011.1"/>
</dbReference>
<dbReference type="InterPro" id="IPR008920">
    <property type="entry name" value="TF_FadR/GntR_C"/>
</dbReference>
<dbReference type="Proteomes" id="UP001368500">
    <property type="component" value="Unassembled WGS sequence"/>
</dbReference>
<gene>
    <name evidence="5" type="ORF">AACH11_13245</name>
</gene>
<evidence type="ECO:0000313" key="6">
    <source>
        <dbReference type="Proteomes" id="UP001368500"/>
    </source>
</evidence>